<evidence type="ECO:0000256" key="1">
    <source>
        <dbReference type="ARBA" id="ARBA00004651"/>
    </source>
</evidence>
<dbReference type="Pfam" id="PF03631">
    <property type="entry name" value="Virul_fac_BrkB"/>
    <property type="match status" value="1"/>
</dbReference>
<keyword evidence="2" id="KW-1003">Cell membrane</keyword>
<evidence type="ECO:0000256" key="6">
    <source>
        <dbReference type="SAM" id="Phobius"/>
    </source>
</evidence>
<feature type="transmembrane region" description="Helical" evidence="6">
    <location>
        <begin position="238"/>
        <end position="262"/>
    </location>
</feature>
<proteinExistence type="predicted"/>
<evidence type="ECO:0000313" key="7">
    <source>
        <dbReference type="EMBL" id="PSL17710.1"/>
    </source>
</evidence>
<dbReference type="PANTHER" id="PTHR30213">
    <property type="entry name" value="INNER MEMBRANE PROTEIN YHJD"/>
    <property type="match status" value="1"/>
</dbReference>
<dbReference type="RefSeq" id="WP_106609828.1">
    <property type="nucleotide sequence ID" value="NZ_PYGJ01000015.1"/>
</dbReference>
<dbReference type="PANTHER" id="PTHR30213:SF0">
    <property type="entry name" value="UPF0761 MEMBRANE PROTEIN YIHY"/>
    <property type="match status" value="1"/>
</dbReference>
<dbReference type="PIRSF" id="PIRSF035875">
    <property type="entry name" value="RNase_BN"/>
    <property type="match status" value="1"/>
</dbReference>
<dbReference type="OrthoDB" id="7163777at2"/>
<organism evidence="7 8">
    <name type="scientific">Shimia abyssi</name>
    <dbReference type="NCBI Taxonomy" id="1662395"/>
    <lineage>
        <taxon>Bacteria</taxon>
        <taxon>Pseudomonadati</taxon>
        <taxon>Pseudomonadota</taxon>
        <taxon>Alphaproteobacteria</taxon>
        <taxon>Rhodobacterales</taxon>
        <taxon>Roseobacteraceae</taxon>
    </lineage>
</organism>
<keyword evidence="5 6" id="KW-0472">Membrane</keyword>
<comment type="subcellular location">
    <subcellularLocation>
        <location evidence="1">Cell membrane</location>
        <topology evidence="1">Multi-pass membrane protein</topology>
    </subcellularLocation>
</comment>
<accession>A0A2P8F7L7</accession>
<dbReference type="Proteomes" id="UP000240418">
    <property type="component" value="Unassembled WGS sequence"/>
</dbReference>
<feature type="transmembrane region" description="Helical" evidence="6">
    <location>
        <begin position="131"/>
        <end position="158"/>
    </location>
</feature>
<feature type="transmembrane region" description="Helical" evidence="6">
    <location>
        <begin position="91"/>
        <end position="110"/>
    </location>
</feature>
<name>A0A2P8F7L7_9RHOB</name>
<reference evidence="7 8" key="1">
    <citation type="submission" date="2018-03" db="EMBL/GenBank/DDBJ databases">
        <title>Genomic Encyclopedia of Archaeal and Bacterial Type Strains, Phase II (KMG-II): from individual species to whole genera.</title>
        <authorList>
            <person name="Goeker M."/>
        </authorList>
    </citation>
    <scope>NUCLEOTIDE SEQUENCE [LARGE SCALE GENOMIC DNA]</scope>
    <source>
        <strain evidence="7 8">DSM 100673</strain>
    </source>
</reference>
<keyword evidence="8" id="KW-1185">Reference proteome</keyword>
<protein>
    <submittedName>
        <fullName evidence="7">Membrane protein</fullName>
    </submittedName>
</protein>
<dbReference type="EMBL" id="PYGJ01000015">
    <property type="protein sequence ID" value="PSL17710.1"/>
    <property type="molecule type" value="Genomic_DNA"/>
</dbReference>
<sequence length="281" mass="30557">MNFRPILQALWAALVRFDGNHGWSKSSHIAMSMMLALFPFTVFALSLTQAVSSEFSSLDVVEFIYGTWPDSIAEPIVIEVKAVLRDSGVKAMTVGGLLAVFFASNGVDAIRQALTDAYREDDPRPLWKSRALCVVFVLCGSAILTVAALLTFAVPLFFDLLETSYESHTATWFGHEALRLGVSFVLLIFSVFACHLWLPGTHHTLKQVAPGVVLTVVLWITSGRIFALYVTSFSSYSVTYAGLAGVMAALVFLYLMATIFVIGAEVNGRLIAIGGDEICDA</sequence>
<evidence type="ECO:0000256" key="3">
    <source>
        <dbReference type="ARBA" id="ARBA00022692"/>
    </source>
</evidence>
<gene>
    <name evidence="7" type="ORF">CLV88_11557</name>
</gene>
<evidence type="ECO:0000256" key="2">
    <source>
        <dbReference type="ARBA" id="ARBA00022475"/>
    </source>
</evidence>
<dbReference type="NCBIfam" id="TIGR00765">
    <property type="entry name" value="yihY_not_rbn"/>
    <property type="match status" value="1"/>
</dbReference>
<feature type="transmembrane region" description="Helical" evidence="6">
    <location>
        <begin position="210"/>
        <end position="232"/>
    </location>
</feature>
<dbReference type="InterPro" id="IPR017039">
    <property type="entry name" value="Virul_fac_BrkB"/>
</dbReference>
<keyword evidence="4 6" id="KW-1133">Transmembrane helix</keyword>
<evidence type="ECO:0000313" key="8">
    <source>
        <dbReference type="Proteomes" id="UP000240418"/>
    </source>
</evidence>
<dbReference type="GO" id="GO:0005886">
    <property type="term" value="C:plasma membrane"/>
    <property type="evidence" value="ECO:0007669"/>
    <property type="project" value="UniProtKB-SubCell"/>
</dbReference>
<feature type="transmembrane region" description="Helical" evidence="6">
    <location>
        <begin position="178"/>
        <end position="198"/>
    </location>
</feature>
<dbReference type="AlphaFoldDB" id="A0A2P8F7L7"/>
<evidence type="ECO:0000256" key="5">
    <source>
        <dbReference type="ARBA" id="ARBA00023136"/>
    </source>
</evidence>
<keyword evidence="3 6" id="KW-0812">Transmembrane</keyword>
<evidence type="ECO:0000256" key="4">
    <source>
        <dbReference type="ARBA" id="ARBA00022989"/>
    </source>
</evidence>
<comment type="caution">
    <text evidence="7">The sequence shown here is derived from an EMBL/GenBank/DDBJ whole genome shotgun (WGS) entry which is preliminary data.</text>
</comment>